<gene>
    <name evidence="1" type="ORF">AFUS01_LOCUS20723</name>
</gene>
<organism evidence="1 2">
    <name type="scientific">Allacma fusca</name>
    <dbReference type="NCBI Taxonomy" id="39272"/>
    <lineage>
        <taxon>Eukaryota</taxon>
        <taxon>Metazoa</taxon>
        <taxon>Ecdysozoa</taxon>
        <taxon>Arthropoda</taxon>
        <taxon>Hexapoda</taxon>
        <taxon>Collembola</taxon>
        <taxon>Symphypleona</taxon>
        <taxon>Sminthuridae</taxon>
        <taxon>Allacma</taxon>
    </lineage>
</organism>
<feature type="non-terminal residue" evidence="1">
    <location>
        <position position="1"/>
    </location>
</feature>
<dbReference type="AlphaFoldDB" id="A0A8J2KUZ7"/>
<evidence type="ECO:0000313" key="2">
    <source>
        <dbReference type="Proteomes" id="UP000708208"/>
    </source>
</evidence>
<name>A0A8J2KUZ7_9HEXA</name>
<reference evidence="1" key="1">
    <citation type="submission" date="2021-06" db="EMBL/GenBank/DDBJ databases">
        <authorList>
            <person name="Hodson N. C."/>
            <person name="Mongue J. A."/>
            <person name="Jaron S. K."/>
        </authorList>
    </citation>
    <scope>NUCLEOTIDE SEQUENCE</scope>
</reference>
<evidence type="ECO:0000313" key="1">
    <source>
        <dbReference type="EMBL" id="CAG7732191.1"/>
    </source>
</evidence>
<proteinExistence type="predicted"/>
<accession>A0A8J2KUZ7</accession>
<dbReference type="EMBL" id="CAJVCH010226492">
    <property type="protein sequence ID" value="CAG7732191.1"/>
    <property type="molecule type" value="Genomic_DNA"/>
</dbReference>
<dbReference type="Proteomes" id="UP000708208">
    <property type="component" value="Unassembled WGS sequence"/>
</dbReference>
<protein>
    <submittedName>
        <fullName evidence="1">Uncharacterized protein</fullName>
    </submittedName>
</protein>
<sequence length="136" mass="15495">MCQIRHPPQELLSFKFSPAKYCGVAFSKITFLFWSSLLLLSRGAGATYREHFVHNDRICPNPLHLHEEFPKDTLVVSLPKKLQLFGAVSDFPCNFASTSAGGVKKVIVRAIHPSRDLWDYSKAKSCDYFIKFKRSD</sequence>
<comment type="caution">
    <text evidence="1">The sequence shown here is derived from an EMBL/GenBank/DDBJ whole genome shotgun (WGS) entry which is preliminary data.</text>
</comment>
<keyword evidence="2" id="KW-1185">Reference proteome</keyword>